<dbReference type="Proteomes" id="UP001642360">
    <property type="component" value="Unassembled WGS sequence"/>
</dbReference>
<dbReference type="InterPro" id="IPR014710">
    <property type="entry name" value="RmlC-like_jellyroll"/>
</dbReference>
<feature type="compositionally biased region" description="Polar residues" evidence="1">
    <location>
        <begin position="502"/>
        <end position="512"/>
    </location>
</feature>
<dbReference type="EMBL" id="CAUOFW020004070">
    <property type="protein sequence ID" value="CAK9163719.1"/>
    <property type="molecule type" value="Genomic_DNA"/>
</dbReference>
<evidence type="ECO:0008006" key="4">
    <source>
        <dbReference type="Google" id="ProtNLM"/>
    </source>
</evidence>
<evidence type="ECO:0000313" key="3">
    <source>
        <dbReference type="Proteomes" id="UP001642360"/>
    </source>
</evidence>
<feature type="compositionally biased region" description="Polar residues" evidence="1">
    <location>
        <begin position="467"/>
        <end position="478"/>
    </location>
</feature>
<reference evidence="2 3" key="1">
    <citation type="submission" date="2024-02" db="EMBL/GenBank/DDBJ databases">
        <authorList>
            <person name="Vignale AGUSTIN F."/>
            <person name="Sosa J E."/>
            <person name="Modenutti C."/>
        </authorList>
    </citation>
    <scope>NUCLEOTIDE SEQUENCE [LARGE SCALE GENOMIC DNA]</scope>
</reference>
<feature type="non-terminal residue" evidence="2">
    <location>
        <position position="1"/>
    </location>
</feature>
<feature type="region of interest" description="Disordered" evidence="1">
    <location>
        <begin position="464"/>
        <end position="512"/>
    </location>
</feature>
<proteinExistence type="predicted"/>
<feature type="region of interest" description="Disordered" evidence="1">
    <location>
        <begin position="431"/>
        <end position="452"/>
    </location>
</feature>
<name>A0ABC8T8C1_9AQUA</name>
<accession>A0ABC8T8C1</accession>
<sequence length="512" mass="57637">DSEIASIVINESEAEGEEARKFLEEVRVTFPQVLRVVKTRQVTYSVLNHLIDYLHNLEKVGLLEEKEMNHLEDAVQTDLKRLLRNPPLVKIPKIRDLVRVNPLLGALPTTLSEPIIGSAKEIMKLRDATLYKEGSKPTGIWLISAGVVRWASKSIRYKHLLHPTFAHASTLGLYEVLIGKPYMCDMIADSVVLCFFVEAEKILSVARSDPAVEEFFWRESVIILAKLLLPQIFEKMAMQDLRALVAERSTMSIYIRGETVELPHHSIGFLLEGFIKTQDVQEELITSPAALLPSYGDQSFRASETLGAKAASFSHHAFLYQVETRARVIMFDIAEFEASRALQRRSSSLLPQSVDHPTRSLSREHGGLMSWPAQFFEPRHHPHDPEETHHKLNNLSARAMQLSIFGSMIRNSRSRPQSLPSNQLKLSYSQSYPAVPSNHGRPLVSVRSEGSTTVRNNLEVQQRLVRNPTSQLPSSSMKESPIEDNSGDESGPEDEHIIRIDSPSSLSFRQAS</sequence>
<protein>
    <recommendedName>
        <fullName evidence="4">Salt overly sensitive 1</fullName>
    </recommendedName>
</protein>
<keyword evidence="3" id="KW-1185">Reference proteome</keyword>
<dbReference type="InterPro" id="IPR018490">
    <property type="entry name" value="cNMP-bd_dom_sf"/>
</dbReference>
<evidence type="ECO:0000256" key="1">
    <source>
        <dbReference type="SAM" id="MobiDB-lite"/>
    </source>
</evidence>
<dbReference type="Gene3D" id="2.60.120.10">
    <property type="entry name" value="Jelly Rolls"/>
    <property type="match status" value="1"/>
</dbReference>
<dbReference type="AlphaFoldDB" id="A0ABC8T8C1"/>
<evidence type="ECO:0000313" key="2">
    <source>
        <dbReference type="EMBL" id="CAK9163719.1"/>
    </source>
</evidence>
<gene>
    <name evidence="2" type="ORF">ILEXP_LOCUS32771</name>
</gene>
<organism evidence="2 3">
    <name type="scientific">Ilex paraguariensis</name>
    <name type="common">yerba mate</name>
    <dbReference type="NCBI Taxonomy" id="185542"/>
    <lineage>
        <taxon>Eukaryota</taxon>
        <taxon>Viridiplantae</taxon>
        <taxon>Streptophyta</taxon>
        <taxon>Embryophyta</taxon>
        <taxon>Tracheophyta</taxon>
        <taxon>Spermatophyta</taxon>
        <taxon>Magnoliopsida</taxon>
        <taxon>eudicotyledons</taxon>
        <taxon>Gunneridae</taxon>
        <taxon>Pentapetalae</taxon>
        <taxon>asterids</taxon>
        <taxon>campanulids</taxon>
        <taxon>Aquifoliales</taxon>
        <taxon>Aquifoliaceae</taxon>
        <taxon>Ilex</taxon>
    </lineage>
</organism>
<dbReference type="SUPFAM" id="SSF51206">
    <property type="entry name" value="cAMP-binding domain-like"/>
    <property type="match status" value="1"/>
</dbReference>
<comment type="caution">
    <text evidence="2">The sequence shown here is derived from an EMBL/GenBank/DDBJ whole genome shotgun (WGS) entry which is preliminary data.</text>
</comment>